<proteinExistence type="predicted"/>
<gene>
    <name evidence="1" type="ORF">g.59189</name>
</gene>
<organism evidence="1">
    <name type="scientific">Homalodisca liturata</name>
    <dbReference type="NCBI Taxonomy" id="320908"/>
    <lineage>
        <taxon>Eukaryota</taxon>
        <taxon>Metazoa</taxon>
        <taxon>Ecdysozoa</taxon>
        <taxon>Arthropoda</taxon>
        <taxon>Hexapoda</taxon>
        <taxon>Insecta</taxon>
        <taxon>Pterygota</taxon>
        <taxon>Neoptera</taxon>
        <taxon>Paraneoptera</taxon>
        <taxon>Hemiptera</taxon>
        <taxon>Auchenorrhyncha</taxon>
        <taxon>Membracoidea</taxon>
        <taxon>Cicadellidae</taxon>
        <taxon>Cicadellinae</taxon>
        <taxon>Proconiini</taxon>
        <taxon>Homalodisca</taxon>
    </lineage>
</organism>
<protein>
    <recommendedName>
        <fullName evidence="2">Endonuclease/exonuclease/phosphatase domain-containing protein</fullName>
    </recommendedName>
</protein>
<dbReference type="Gene3D" id="3.60.10.10">
    <property type="entry name" value="Endonuclease/exonuclease/phosphatase"/>
    <property type="match status" value="1"/>
</dbReference>
<feature type="non-terminal residue" evidence="1">
    <location>
        <position position="1"/>
    </location>
</feature>
<dbReference type="EMBL" id="GECU01009988">
    <property type="protein sequence ID" value="JAS97718.1"/>
    <property type="molecule type" value="Transcribed_RNA"/>
</dbReference>
<feature type="non-terminal residue" evidence="1">
    <location>
        <position position="119"/>
    </location>
</feature>
<sequence length="119" mass="13502">FHKNSQGPSSGPNCPSCSYAGNSQTRFFRTPSKKRRENEAPSEDENIHQLLTKANSSMTDFSILHQNVRGLANKIDRVNHLIQTAKPDIIILTEHGLNRDELSMTNLIHYTLLTHYSRV</sequence>
<dbReference type="AlphaFoldDB" id="A0A1B6JF09"/>
<name>A0A1B6JF09_9HEMI</name>
<evidence type="ECO:0000313" key="1">
    <source>
        <dbReference type="EMBL" id="JAS97718.1"/>
    </source>
</evidence>
<dbReference type="InterPro" id="IPR036691">
    <property type="entry name" value="Endo/exonu/phosph_ase_sf"/>
</dbReference>
<reference evidence="1" key="1">
    <citation type="submission" date="2015-11" db="EMBL/GenBank/DDBJ databases">
        <title>De novo transcriptome assembly of four potential Pierce s Disease insect vectors from Arizona vineyards.</title>
        <authorList>
            <person name="Tassone E.E."/>
        </authorList>
    </citation>
    <scope>NUCLEOTIDE SEQUENCE</scope>
</reference>
<evidence type="ECO:0008006" key="2">
    <source>
        <dbReference type="Google" id="ProtNLM"/>
    </source>
</evidence>
<dbReference type="SUPFAM" id="SSF56219">
    <property type="entry name" value="DNase I-like"/>
    <property type="match status" value="1"/>
</dbReference>
<accession>A0A1B6JF09</accession>